<dbReference type="Proteomes" id="UP000320390">
    <property type="component" value="Chromosome"/>
</dbReference>
<dbReference type="InterPro" id="IPR049511">
    <property type="entry name" value="PGH-like_rpt"/>
</dbReference>
<feature type="domain" description="Beta-lactamase class A catalytic" evidence="2">
    <location>
        <begin position="311"/>
        <end position="460"/>
    </location>
</feature>
<dbReference type="OrthoDB" id="9147111at2"/>
<dbReference type="SUPFAM" id="SSF56601">
    <property type="entry name" value="beta-lactamase/transpeptidase-like"/>
    <property type="match status" value="1"/>
</dbReference>
<dbReference type="EMBL" id="CP036434">
    <property type="protein sequence ID" value="QDV10127.1"/>
    <property type="molecule type" value="Genomic_DNA"/>
</dbReference>
<name>A0A518F1B0_9BACT</name>
<dbReference type="GO" id="GO:0008800">
    <property type="term" value="F:beta-lactamase activity"/>
    <property type="evidence" value="ECO:0007669"/>
    <property type="project" value="InterPro"/>
</dbReference>
<dbReference type="GO" id="GO:0030655">
    <property type="term" value="P:beta-lactam antibiotic catabolic process"/>
    <property type="evidence" value="ECO:0007669"/>
    <property type="project" value="InterPro"/>
</dbReference>
<evidence type="ECO:0000313" key="3">
    <source>
        <dbReference type="EMBL" id="QDV10127.1"/>
    </source>
</evidence>
<evidence type="ECO:0000256" key="1">
    <source>
        <dbReference type="SAM" id="SignalP"/>
    </source>
</evidence>
<evidence type="ECO:0000313" key="4">
    <source>
        <dbReference type="Proteomes" id="UP000320390"/>
    </source>
</evidence>
<dbReference type="Gene3D" id="3.40.710.10">
    <property type="entry name" value="DD-peptidase/beta-lactamase superfamily"/>
    <property type="match status" value="1"/>
</dbReference>
<feature type="chain" id="PRO_5022030845" description="Beta-lactamase class A catalytic domain-containing protein" evidence="1">
    <location>
        <begin position="23"/>
        <end position="722"/>
    </location>
</feature>
<gene>
    <name evidence="3" type="ORF">Poly30_56890</name>
</gene>
<keyword evidence="1" id="KW-0732">Signal</keyword>
<feature type="signal peptide" evidence="1">
    <location>
        <begin position="1"/>
        <end position="22"/>
    </location>
</feature>
<proteinExistence type="predicted"/>
<protein>
    <recommendedName>
        <fullName evidence="2">Beta-lactamase class A catalytic domain-containing protein</fullName>
    </recommendedName>
</protein>
<sequence length="722" mass="78214" precursor="true">MKLLRSLFLALAACMALIPSSAADPQTDTVTPTGWWWMTNVTAQTVSDRVAQGYRIVDIEIEDDSPFRLSAAFVRNTGDYAKGWWWYYGLTESQVTSNVISNQARLIDVEPYETVAGIRYAAVMIANTGSDFATSHGWQTNHTFSSLSTWLQQNPTRRILDIQPYRNGGSLRYAFVWVANSGNTQSAYWIYLNTSTSFISSRLASNQARLIDLEPHDDTGNFSAIMVPRDGNEWTWFHNMTSGDIGRLADQYATRIIDLERYRTSSGAIRYAMVCRRNDNDLAIEAAFAMRQGLPLDATSGLVLREYQGTDSTLAGVFEDRVFEPASLIKTVHHFTANRRVALNLDSFNSPMTENQGLNGSCPTGSNPTTRTLGAVLRSMMESSSNTATEAVRSRYGTAVIESTAASFGATNVELNHTLGCLCGQPRNEITLRDLADLHGAVIDGALGSVRDDFYDRMSNSSNFGMGSFNTGTILTTELNSSSLNSSERAAFLAGTAFAHKGGSYTCNSSSGSEQHRSRGAYVRLPERSGCQTIGREYFIGAWVNDANTAASANDSVGAGLAALFRDRVRAAIQTWENANCNAFQNYCTATINSSGQRGVCSATGSPYILDNNLRLVGSSLPPSSFASVIFGTSRVFVPNPGGSAGNLCVGGTIGRLYSSIGTTSASGVITFTVDNTDLQSSQGTQISLDPGDTLMFQWWSRDASPSGPTSNFTNALEVTFI</sequence>
<dbReference type="InterPro" id="IPR012338">
    <property type="entry name" value="Beta-lactam/transpept-like"/>
</dbReference>
<accession>A0A518F1B0</accession>
<dbReference type="RefSeq" id="WP_145205767.1">
    <property type="nucleotide sequence ID" value="NZ_CP036434.1"/>
</dbReference>
<dbReference type="InterPro" id="IPR045155">
    <property type="entry name" value="Beta-lactam_cat"/>
</dbReference>
<organism evidence="3 4">
    <name type="scientific">Saltatorellus ferox</name>
    <dbReference type="NCBI Taxonomy" id="2528018"/>
    <lineage>
        <taxon>Bacteria</taxon>
        <taxon>Pseudomonadati</taxon>
        <taxon>Planctomycetota</taxon>
        <taxon>Planctomycetia</taxon>
        <taxon>Planctomycetia incertae sedis</taxon>
        <taxon>Saltatorellus</taxon>
    </lineage>
</organism>
<evidence type="ECO:0000259" key="2">
    <source>
        <dbReference type="Pfam" id="PF13354"/>
    </source>
</evidence>
<keyword evidence="4" id="KW-1185">Reference proteome</keyword>
<dbReference type="AlphaFoldDB" id="A0A518F1B0"/>
<reference evidence="3 4" key="1">
    <citation type="submission" date="2019-02" db="EMBL/GenBank/DDBJ databases">
        <title>Deep-cultivation of Planctomycetes and their phenomic and genomic characterization uncovers novel biology.</title>
        <authorList>
            <person name="Wiegand S."/>
            <person name="Jogler M."/>
            <person name="Boedeker C."/>
            <person name="Pinto D."/>
            <person name="Vollmers J."/>
            <person name="Rivas-Marin E."/>
            <person name="Kohn T."/>
            <person name="Peeters S.H."/>
            <person name="Heuer A."/>
            <person name="Rast P."/>
            <person name="Oberbeckmann S."/>
            <person name="Bunk B."/>
            <person name="Jeske O."/>
            <person name="Meyerdierks A."/>
            <person name="Storesund J.E."/>
            <person name="Kallscheuer N."/>
            <person name="Luecker S."/>
            <person name="Lage O.M."/>
            <person name="Pohl T."/>
            <person name="Merkel B.J."/>
            <person name="Hornburger P."/>
            <person name="Mueller R.-W."/>
            <person name="Bruemmer F."/>
            <person name="Labrenz M."/>
            <person name="Spormann A.M."/>
            <person name="Op den Camp H."/>
            <person name="Overmann J."/>
            <person name="Amann R."/>
            <person name="Jetten M.S.M."/>
            <person name="Mascher T."/>
            <person name="Medema M.H."/>
            <person name="Devos D.P."/>
            <person name="Kaster A.-K."/>
            <person name="Ovreas L."/>
            <person name="Rohde M."/>
            <person name="Galperin M.Y."/>
            <person name="Jogler C."/>
        </authorList>
    </citation>
    <scope>NUCLEOTIDE SEQUENCE [LARGE SCALE GENOMIC DNA]</scope>
    <source>
        <strain evidence="3 4">Poly30</strain>
    </source>
</reference>
<dbReference type="Pfam" id="PF13354">
    <property type="entry name" value="Beta-lactamase2"/>
    <property type="match status" value="1"/>
</dbReference>
<dbReference type="Pfam" id="PF17660">
    <property type="entry name" value="BTRD1"/>
    <property type="match status" value="1"/>
</dbReference>